<sequence>MPMGELMTGTILTLILPIILDAINETRNIRSDLDRLDETLSTIIQANKHLHEDSQRKIMEDLKHLHKKVRYHQEAYAKLRCIHLLEKYRYTRIITELKASLRWITDTDLKFDQWAANQELKAKMSEMNTTLARIENICMV</sequence>
<evidence type="ECO:0000256" key="1">
    <source>
        <dbReference type="SAM" id="SignalP"/>
    </source>
</evidence>
<comment type="caution">
    <text evidence="3">The sequence shown here is derived from an EMBL/GenBank/DDBJ whole genome shotgun (WGS) entry which is preliminary data.</text>
</comment>
<dbReference type="AlphaFoldDB" id="A0A8X7Q5L6"/>
<keyword evidence="1" id="KW-0732">Signal</keyword>
<evidence type="ECO:0000313" key="3">
    <source>
        <dbReference type="EMBL" id="KAG2263483.1"/>
    </source>
</evidence>
<name>A0A8X7Q5L6_BRACI</name>
<evidence type="ECO:0000259" key="2">
    <source>
        <dbReference type="PROSITE" id="PS51153"/>
    </source>
</evidence>
<feature type="domain" description="RPW8" evidence="2">
    <location>
        <begin position="1"/>
        <end position="140"/>
    </location>
</feature>
<dbReference type="InterPro" id="IPR008808">
    <property type="entry name" value="Powdery_mildew-R_dom"/>
</dbReference>
<dbReference type="PROSITE" id="PS51153">
    <property type="entry name" value="RPW8"/>
    <property type="match status" value="1"/>
</dbReference>
<organism evidence="3 4">
    <name type="scientific">Brassica carinata</name>
    <name type="common">Ethiopian mustard</name>
    <name type="synonym">Abyssinian cabbage</name>
    <dbReference type="NCBI Taxonomy" id="52824"/>
    <lineage>
        <taxon>Eukaryota</taxon>
        <taxon>Viridiplantae</taxon>
        <taxon>Streptophyta</taxon>
        <taxon>Embryophyta</taxon>
        <taxon>Tracheophyta</taxon>
        <taxon>Spermatophyta</taxon>
        <taxon>Magnoliopsida</taxon>
        <taxon>eudicotyledons</taxon>
        <taxon>Gunneridae</taxon>
        <taxon>Pentapetalae</taxon>
        <taxon>rosids</taxon>
        <taxon>malvids</taxon>
        <taxon>Brassicales</taxon>
        <taxon>Brassicaceae</taxon>
        <taxon>Brassiceae</taxon>
        <taxon>Brassica</taxon>
    </lineage>
</organism>
<dbReference type="Proteomes" id="UP000886595">
    <property type="component" value="Unassembled WGS sequence"/>
</dbReference>
<keyword evidence="4" id="KW-1185">Reference proteome</keyword>
<dbReference type="Pfam" id="PF05659">
    <property type="entry name" value="RPW8"/>
    <property type="match status" value="1"/>
</dbReference>
<evidence type="ECO:0000313" key="4">
    <source>
        <dbReference type="Proteomes" id="UP000886595"/>
    </source>
</evidence>
<feature type="chain" id="PRO_5036493088" description="RPW8 domain-containing protein" evidence="1">
    <location>
        <begin position="23"/>
        <end position="140"/>
    </location>
</feature>
<gene>
    <name evidence="3" type="ORF">Bca52824_070562</name>
</gene>
<dbReference type="OrthoDB" id="1119384at2759"/>
<protein>
    <recommendedName>
        <fullName evidence="2">RPW8 domain-containing protein</fullName>
    </recommendedName>
</protein>
<proteinExistence type="predicted"/>
<feature type="signal peptide" evidence="1">
    <location>
        <begin position="1"/>
        <end position="22"/>
    </location>
</feature>
<accession>A0A8X7Q5L6</accession>
<reference evidence="3 4" key="1">
    <citation type="submission" date="2020-02" db="EMBL/GenBank/DDBJ databases">
        <authorList>
            <person name="Ma Q."/>
            <person name="Huang Y."/>
            <person name="Song X."/>
            <person name="Pei D."/>
        </authorList>
    </citation>
    <scope>NUCLEOTIDE SEQUENCE [LARGE SCALE GENOMIC DNA]</scope>
    <source>
        <strain evidence="3">Sxm20200214</strain>
        <tissue evidence="3">Leaf</tissue>
    </source>
</reference>
<dbReference type="EMBL" id="JAAMPC010000014">
    <property type="protein sequence ID" value="KAG2263483.1"/>
    <property type="molecule type" value="Genomic_DNA"/>
</dbReference>